<reference evidence="1 3" key="1">
    <citation type="journal article" date="2014" name="BMC Genomics">
        <title>Genome sequence of Anopheles sinensis provides insight into genetics basis of mosquito competence for malaria parasites.</title>
        <authorList>
            <person name="Zhou D."/>
            <person name="Zhang D."/>
            <person name="Ding G."/>
            <person name="Shi L."/>
            <person name="Hou Q."/>
            <person name="Ye Y."/>
            <person name="Xu Y."/>
            <person name="Zhou H."/>
            <person name="Xiong C."/>
            <person name="Li S."/>
            <person name="Yu J."/>
            <person name="Hong S."/>
            <person name="Yu X."/>
            <person name="Zou P."/>
            <person name="Chen C."/>
            <person name="Chang X."/>
            <person name="Wang W."/>
            <person name="Lv Y."/>
            <person name="Sun Y."/>
            <person name="Ma L."/>
            <person name="Shen B."/>
            <person name="Zhu C."/>
        </authorList>
    </citation>
    <scope>NUCLEOTIDE SEQUENCE [LARGE SCALE GENOMIC DNA]</scope>
</reference>
<proteinExistence type="predicted"/>
<keyword evidence="3" id="KW-1185">Reference proteome</keyword>
<dbReference type="VEuPathDB" id="VectorBase:ASIC009756"/>
<dbReference type="AlphaFoldDB" id="A0A084VVV2"/>
<evidence type="ECO:0000313" key="3">
    <source>
        <dbReference type="Proteomes" id="UP000030765"/>
    </source>
</evidence>
<sequence>MHAASANIQGRQSGAVLLQPCRHMLICKRVFEPLPSGDVYLAYLKLIIPFPSVSDMSIEASRRLWIYYQTVLGTNYAPTFATITIVDPSTSGATCSGPSSFRIVPRCGYEIIFSFLILPGPGLVRNEAPGRSPICAQILTMLARGRTFSGTRVCVCVHYPGIRV</sequence>
<dbReference type="EMBL" id="KE525161">
    <property type="protein sequence ID" value="KFB42096.1"/>
    <property type="molecule type" value="Genomic_DNA"/>
</dbReference>
<name>A0A084VVV2_ANOSI</name>
<gene>
    <name evidence="1" type="ORF">ZHAS_00009756</name>
</gene>
<evidence type="ECO:0000313" key="2">
    <source>
        <dbReference type="EnsemblMetazoa" id="ASIC009756-PA"/>
    </source>
</evidence>
<accession>A0A084VVV2</accession>
<reference evidence="2" key="2">
    <citation type="submission" date="2020-05" db="UniProtKB">
        <authorList>
            <consortium name="EnsemblMetazoa"/>
        </authorList>
    </citation>
    <scope>IDENTIFICATION</scope>
</reference>
<dbReference type="EMBL" id="ATLV01017302">
    <property type="status" value="NOT_ANNOTATED_CDS"/>
    <property type="molecule type" value="Genomic_DNA"/>
</dbReference>
<organism evidence="1">
    <name type="scientific">Anopheles sinensis</name>
    <name type="common">Mosquito</name>
    <dbReference type="NCBI Taxonomy" id="74873"/>
    <lineage>
        <taxon>Eukaryota</taxon>
        <taxon>Metazoa</taxon>
        <taxon>Ecdysozoa</taxon>
        <taxon>Arthropoda</taxon>
        <taxon>Hexapoda</taxon>
        <taxon>Insecta</taxon>
        <taxon>Pterygota</taxon>
        <taxon>Neoptera</taxon>
        <taxon>Endopterygota</taxon>
        <taxon>Diptera</taxon>
        <taxon>Nematocera</taxon>
        <taxon>Culicoidea</taxon>
        <taxon>Culicidae</taxon>
        <taxon>Anophelinae</taxon>
        <taxon>Anopheles</taxon>
    </lineage>
</organism>
<evidence type="ECO:0000313" key="1">
    <source>
        <dbReference type="EMBL" id="KFB42096.1"/>
    </source>
</evidence>
<protein>
    <submittedName>
        <fullName evidence="1 2">Uncharacterized protein</fullName>
    </submittedName>
</protein>
<dbReference type="EnsemblMetazoa" id="ASIC009756-RA">
    <property type="protein sequence ID" value="ASIC009756-PA"/>
    <property type="gene ID" value="ASIC009756"/>
</dbReference>
<dbReference type="Proteomes" id="UP000030765">
    <property type="component" value="Unassembled WGS sequence"/>
</dbReference>